<reference evidence="3" key="1">
    <citation type="submission" date="2018-11" db="EMBL/GenBank/DDBJ databases">
        <authorList>
            <consortium name="Pathogen Informatics"/>
        </authorList>
    </citation>
    <scope>NUCLEOTIDE SEQUENCE</scope>
</reference>
<evidence type="ECO:0008006" key="5">
    <source>
        <dbReference type="Google" id="ProtNLM"/>
    </source>
</evidence>
<feature type="region of interest" description="Disordered" evidence="1">
    <location>
        <begin position="73"/>
        <end position="99"/>
    </location>
</feature>
<sequence>MPNHQFGCSYLIALVIFLLPWRSPRQVTSASVLVGVEMTCKLRLRWPPPRACDLRHESGIDCYALSKPGFAGRHGPRTRAPSASPGRQTSPVTVHSPAQLWPPDLLSSARLVTRRDGSSRFESSPVDGADDVDDVDDVCPACCPPSAGIIPNQSATTVLHRRDDLLP</sequence>
<dbReference type="EMBL" id="CAAALY010277852">
    <property type="protein sequence ID" value="VEL42956.1"/>
    <property type="molecule type" value="Genomic_DNA"/>
</dbReference>
<keyword evidence="4" id="KW-1185">Reference proteome</keyword>
<comment type="caution">
    <text evidence="3">The sequence shown here is derived from an EMBL/GenBank/DDBJ whole genome shotgun (WGS) entry which is preliminary data.</text>
</comment>
<keyword evidence="2" id="KW-0732">Signal</keyword>
<dbReference type="AlphaFoldDB" id="A0A448XRC4"/>
<feature type="chain" id="PRO_5019143643" description="Secreted protein" evidence="2">
    <location>
        <begin position="30"/>
        <end position="167"/>
    </location>
</feature>
<protein>
    <recommendedName>
        <fullName evidence="5">Secreted protein</fullName>
    </recommendedName>
</protein>
<evidence type="ECO:0000256" key="2">
    <source>
        <dbReference type="SAM" id="SignalP"/>
    </source>
</evidence>
<evidence type="ECO:0000313" key="3">
    <source>
        <dbReference type="EMBL" id="VEL42956.1"/>
    </source>
</evidence>
<evidence type="ECO:0000313" key="4">
    <source>
        <dbReference type="Proteomes" id="UP000784294"/>
    </source>
</evidence>
<name>A0A448XRC4_9PLAT</name>
<dbReference type="Proteomes" id="UP000784294">
    <property type="component" value="Unassembled WGS sequence"/>
</dbReference>
<gene>
    <name evidence="3" type="ORF">PXEA_LOCUS36396</name>
</gene>
<proteinExistence type="predicted"/>
<organism evidence="3 4">
    <name type="scientific">Protopolystoma xenopodis</name>
    <dbReference type="NCBI Taxonomy" id="117903"/>
    <lineage>
        <taxon>Eukaryota</taxon>
        <taxon>Metazoa</taxon>
        <taxon>Spiralia</taxon>
        <taxon>Lophotrochozoa</taxon>
        <taxon>Platyhelminthes</taxon>
        <taxon>Monogenea</taxon>
        <taxon>Polyopisthocotylea</taxon>
        <taxon>Polystomatidea</taxon>
        <taxon>Polystomatidae</taxon>
        <taxon>Protopolystoma</taxon>
    </lineage>
</organism>
<evidence type="ECO:0000256" key="1">
    <source>
        <dbReference type="SAM" id="MobiDB-lite"/>
    </source>
</evidence>
<feature type="signal peptide" evidence="2">
    <location>
        <begin position="1"/>
        <end position="29"/>
    </location>
</feature>
<feature type="non-terminal residue" evidence="3">
    <location>
        <position position="167"/>
    </location>
</feature>
<accession>A0A448XRC4</accession>